<evidence type="ECO:0000256" key="1">
    <source>
        <dbReference type="SAM" id="SignalP"/>
    </source>
</evidence>
<dbReference type="EMBL" id="JACOOU010000001">
    <property type="protein sequence ID" value="MBC5671213.1"/>
    <property type="molecule type" value="Genomic_DNA"/>
</dbReference>
<feature type="chain" id="PRO_5046934170" evidence="1">
    <location>
        <begin position="28"/>
        <end position="162"/>
    </location>
</feature>
<sequence length="162" mass="17412">MQALKKFIKPVIIGMLVISMTSASVSAEGLDELGKIVDGSELTNKDSAEDIQGTLTRGNILNQGIAKITNLGNGRVNVYGSATCFVTCDKINVKLTLQRYSGGAWYNVEMYDDTAYNSATLTKSYNVSVSKGYYYRVKGACVAQKGGTTESKLPTTDGIWIG</sequence>
<organism evidence="2 3">
    <name type="scientific">Blautia celeris</name>
    <dbReference type="NCBI Taxonomy" id="2763026"/>
    <lineage>
        <taxon>Bacteria</taxon>
        <taxon>Bacillati</taxon>
        <taxon>Bacillota</taxon>
        <taxon>Clostridia</taxon>
        <taxon>Lachnospirales</taxon>
        <taxon>Lachnospiraceae</taxon>
        <taxon>Blautia</taxon>
    </lineage>
</organism>
<dbReference type="Pfam" id="PF19644">
    <property type="entry name" value="DUF6147"/>
    <property type="match status" value="1"/>
</dbReference>
<evidence type="ECO:0000313" key="2">
    <source>
        <dbReference type="EMBL" id="MBC5671213.1"/>
    </source>
</evidence>
<comment type="caution">
    <text evidence="2">The sequence shown here is derived from an EMBL/GenBank/DDBJ whole genome shotgun (WGS) entry which is preliminary data.</text>
</comment>
<evidence type="ECO:0000313" key="3">
    <source>
        <dbReference type="Proteomes" id="UP000654573"/>
    </source>
</evidence>
<dbReference type="Proteomes" id="UP000654573">
    <property type="component" value="Unassembled WGS sequence"/>
</dbReference>
<gene>
    <name evidence="2" type="ORF">H8S76_03055</name>
</gene>
<proteinExistence type="predicted"/>
<name>A0ABR7F7Q6_9FIRM</name>
<reference evidence="2 3" key="1">
    <citation type="submission" date="2020-08" db="EMBL/GenBank/DDBJ databases">
        <title>Genome public.</title>
        <authorList>
            <person name="Liu C."/>
            <person name="Sun Q."/>
        </authorList>
    </citation>
    <scope>NUCLEOTIDE SEQUENCE [LARGE SCALE GENOMIC DNA]</scope>
    <source>
        <strain evidence="2 3">NSJ-34</strain>
    </source>
</reference>
<protein>
    <submittedName>
        <fullName evidence="2">Uncharacterized protein</fullName>
    </submittedName>
</protein>
<dbReference type="InterPro" id="IPR046145">
    <property type="entry name" value="DUF6147"/>
</dbReference>
<keyword evidence="1" id="KW-0732">Signal</keyword>
<feature type="signal peptide" evidence="1">
    <location>
        <begin position="1"/>
        <end position="27"/>
    </location>
</feature>
<accession>A0ABR7F7Q6</accession>
<keyword evidence="3" id="KW-1185">Reference proteome</keyword>